<keyword evidence="2" id="KW-1185">Reference proteome</keyword>
<proteinExistence type="predicted"/>
<comment type="caution">
    <text evidence="1">The sequence shown here is derived from an EMBL/GenBank/DDBJ whole genome shotgun (WGS) entry which is preliminary data.</text>
</comment>
<evidence type="ECO:0000313" key="1">
    <source>
        <dbReference type="EMBL" id="KAJ9655924.1"/>
    </source>
</evidence>
<reference evidence="1" key="1">
    <citation type="submission" date="2022-10" db="EMBL/GenBank/DDBJ databases">
        <title>Culturing micro-colonial fungi from biological soil crusts in the Mojave desert and describing Neophaeococcomyces mojavensis, and introducing the new genera and species Taxawa tesnikishii.</title>
        <authorList>
            <person name="Kurbessoian T."/>
            <person name="Stajich J.E."/>
        </authorList>
    </citation>
    <scope>NUCLEOTIDE SEQUENCE</scope>
    <source>
        <strain evidence="1">TK_1</strain>
    </source>
</reference>
<dbReference type="Proteomes" id="UP001172684">
    <property type="component" value="Unassembled WGS sequence"/>
</dbReference>
<organism evidence="1 2">
    <name type="scientific">Coniosporium apollinis</name>
    <dbReference type="NCBI Taxonomy" id="61459"/>
    <lineage>
        <taxon>Eukaryota</taxon>
        <taxon>Fungi</taxon>
        <taxon>Dikarya</taxon>
        <taxon>Ascomycota</taxon>
        <taxon>Pezizomycotina</taxon>
        <taxon>Dothideomycetes</taxon>
        <taxon>Dothideomycetes incertae sedis</taxon>
        <taxon>Coniosporium</taxon>
    </lineage>
</organism>
<protein>
    <submittedName>
        <fullName evidence="1">Uncharacterized protein</fullName>
    </submittedName>
</protein>
<evidence type="ECO:0000313" key="2">
    <source>
        <dbReference type="Proteomes" id="UP001172684"/>
    </source>
</evidence>
<gene>
    <name evidence="1" type="ORF">H2201_008697</name>
</gene>
<dbReference type="EMBL" id="JAPDRL010000144">
    <property type="protein sequence ID" value="KAJ9655924.1"/>
    <property type="molecule type" value="Genomic_DNA"/>
</dbReference>
<sequence>MDWFDVFRLDEYARPIEPGNFAFGLLLTSRAIYNEAVQVFFESNHFVFEDRFSMHMFLTTIGDKNAKDLKSISMHWTKSRGPHSANIKATHREWHLRSELCFGPSLAKSIKELQDACPNLEYLEMLRCRPNIPTADAKDFTSKHYSEWNMVKTLCESSVKVFSILEPGEKFLANLRRSPEIFAAWEREIKQDREIQEYVNEHVRARSGLLGLNH</sequence>
<accession>A0ABQ9NFJ7</accession>
<name>A0ABQ9NFJ7_9PEZI</name>